<dbReference type="SFLD" id="SFLDG01135">
    <property type="entry name" value="C1.5.6:_HAD__Beta-PGM__Phospha"/>
    <property type="match status" value="1"/>
</dbReference>
<gene>
    <name evidence="1" type="ORF">BAR1_00730</name>
</gene>
<dbReference type="GO" id="GO:0006281">
    <property type="term" value="P:DNA repair"/>
    <property type="evidence" value="ECO:0007669"/>
    <property type="project" value="TreeGrafter"/>
</dbReference>
<keyword evidence="1" id="KW-0378">Hydrolase</keyword>
<dbReference type="Gene3D" id="1.10.150.240">
    <property type="entry name" value="Putative phosphatase, domain 2"/>
    <property type="match status" value="1"/>
</dbReference>
<dbReference type="Pfam" id="PF13419">
    <property type="entry name" value="HAD_2"/>
    <property type="match status" value="1"/>
</dbReference>
<accession>A0A347UCL1</accession>
<dbReference type="SFLD" id="SFLDS00003">
    <property type="entry name" value="Haloacid_Dehalogenase"/>
    <property type="match status" value="1"/>
</dbReference>
<keyword evidence="2" id="KW-1185">Reference proteome</keyword>
<dbReference type="GO" id="GO:0008967">
    <property type="term" value="F:phosphoglycolate phosphatase activity"/>
    <property type="evidence" value="ECO:0007669"/>
    <property type="project" value="TreeGrafter"/>
</dbReference>
<dbReference type="InterPro" id="IPR006439">
    <property type="entry name" value="HAD-SF_hydro_IA"/>
</dbReference>
<dbReference type="Gene3D" id="3.40.50.1000">
    <property type="entry name" value="HAD superfamily/HAD-like"/>
    <property type="match status" value="1"/>
</dbReference>
<evidence type="ECO:0000313" key="2">
    <source>
        <dbReference type="Proteomes" id="UP000261704"/>
    </source>
</evidence>
<dbReference type="InterPro" id="IPR041492">
    <property type="entry name" value="HAD_2"/>
</dbReference>
<dbReference type="SUPFAM" id="SSF56784">
    <property type="entry name" value="HAD-like"/>
    <property type="match status" value="1"/>
</dbReference>
<name>A0A347UCL1_9RHOB</name>
<dbReference type="SFLD" id="SFLDG01129">
    <property type="entry name" value="C1.5:_HAD__Beta-PGM__Phosphata"/>
    <property type="match status" value="1"/>
</dbReference>
<evidence type="ECO:0000313" key="1">
    <source>
        <dbReference type="EMBL" id="AXX96589.1"/>
    </source>
</evidence>
<proteinExistence type="predicted"/>
<dbReference type="AlphaFoldDB" id="A0A347UCL1"/>
<dbReference type="KEGG" id="pamo:BAR1_00730"/>
<dbReference type="Proteomes" id="UP000261704">
    <property type="component" value="Chromosome"/>
</dbReference>
<protein>
    <submittedName>
        <fullName evidence="1">HAD family hydrolase</fullName>
    </submittedName>
</protein>
<dbReference type="EMBL" id="CP032125">
    <property type="protein sequence ID" value="AXX96589.1"/>
    <property type="molecule type" value="Genomic_DNA"/>
</dbReference>
<dbReference type="PANTHER" id="PTHR43434:SF24">
    <property type="entry name" value="HYDROLASE-RELATED"/>
    <property type="match status" value="1"/>
</dbReference>
<dbReference type="RefSeq" id="WP_118941247.1">
    <property type="nucleotide sequence ID" value="NZ_CP032125.1"/>
</dbReference>
<dbReference type="PANTHER" id="PTHR43434">
    <property type="entry name" value="PHOSPHOGLYCOLATE PHOSPHATASE"/>
    <property type="match status" value="1"/>
</dbReference>
<sequence>MSQPLRLAVFDVDGTLVDSQHHIAAAMAQTYAAEGLDSPPLEQVRGIIGLSLPHAMRQLSPDLTDAQYDALVEGYKATFRNKREAGQSAPLYAGIRDLLNGLAQDDHLLLGVATGKSRRGLDAMLRVHGLEKMFVTAQVADDHPSKPHPSMLHATLSDTGVKALHGVMIGDTTFDMEMGCAAGMVSIGVSWGYHDVDRLRAAGAAHIVDDTVALAALLTELWG</sequence>
<dbReference type="NCBIfam" id="TIGR01549">
    <property type="entry name" value="HAD-SF-IA-v1"/>
    <property type="match status" value="1"/>
</dbReference>
<reference evidence="1 2" key="1">
    <citation type="submission" date="2018-09" db="EMBL/GenBank/DDBJ databases">
        <title>Profundibacter amoris BAR1 gen. nov., sp. nov., a new member of the Roseobacter clade isolated at Lokis Castle Vent Field on the Arctic Mid-Oceanic Ridge.</title>
        <authorList>
            <person name="Le Moine Bauer S."/>
            <person name="Sjoeberg A.G."/>
            <person name="L'Haridon S."/>
            <person name="Stokke R."/>
            <person name="Roalkvam I."/>
            <person name="Steen I.H."/>
            <person name="Dahle H."/>
        </authorList>
    </citation>
    <scope>NUCLEOTIDE SEQUENCE [LARGE SCALE GENOMIC DNA]</scope>
    <source>
        <strain evidence="1 2">BAR1</strain>
    </source>
</reference>
<dbReference type="OrthoDB" id="9793014at2"/>
<dbReference type="InterPro" id="IPR023198">
    <property type="entry name" value="PGP-like_dom2"/>
</dbReference>
<dbReference type="InterPro" id="IPR050155">
    <property type="entry name" value="HAD-like_hydrolase_sf"/>
</dbReference>
<dbReference type="InterPro" id="IPR023214">
    <property type="entry name" value="HAD_sf"/>
</dbReference>
<dbReference type="InterPro" id="IPR036412">
    <property type="entry name" value="HAD-like_sf"/>
</dbReference>
<organism evidence="1 2">
    <name type="scientific">Profundibacter amoris</name>
    <dbReference type="NCBI Taxonomy" id="2171755"/>
    <lineage>
        <taxon>Bacteria</taxon>
        <taxon>Pseudomonadati</taxon>
        <taxon>Pseudomonadota</taxon>
        <taxon>Alphaproteobacteria</taxon>
        <taxon>Rhodobacterales</taxon>
        <taxon>Paracoccaceae</taxon>
        <taxon>Profundibacter</taxon>
    </lineage>
</organism>
<dbReference type="GO" id="GO:0005829">
    <property type="term" value="C:cytosol"/>
    <property type="evidence" value="ECO:0007669"/>
    <property type="project" value="TreeGrafter"/>
</dbReference>